<dbReference type="AlphaFoldDB" id="A0A3B0LY59"/>
<name>A0A3B0LY59_9GAMM</name>
<evidence type="ECO:0000259" key="2">
    <source>
        <dbReference type="Pfam" id="PF09059"/>
    </source>
</evidence>
<dbReference type="GO" id="GO:0046903">
    <property type="term" value="P:secretion"/>
    <property type="evidence" value="ECO:0007669"/>
    <property type="project" value="InterPro"/>
</dbReference>
<feature type="domain" description="Type III secretion system effector delivery regulator TyeA" evidence="2">
    <location>
        <begin position="269"/>
        <end position="333"/>
    </location>
</feature>
<dbReference type="EMBL" id="UFQR01000002">
    <property type="protein sequence ID" value="SSW94903.1"/>
    <property type="molecule type" value="Genomic_DNA"/>
</dbReference>
<protein>
    <submittedName>
        <fullName evidence="3">Uncharacterized protein</fullName>
    </submittedName>
</protein>
<proteinExistence type="predicted"/>
<dbReference type="InterPro" id="IPR010812">
    <property type="entry name" value="HrpJ-like"/>
</dbReference>
<dbReference type="SUPFAM" id="SSF140591">
    <property type="entry name" value="Type III secretion system domain"/>
    <property type="match status" value="1"/>
</dbReference>
<feature type="domain" description="Hypersensitivity response secretion-like HrpJ" evidence="1">
    <location>
        <begin position="45"/>
        <end position="200"/>
    </location>
</feature>
<dbReference type="Pfam" id="PF07201">
    <property type="entry name" value="HrpJ"/>
    <property type="match status" value="1"/>
</dbReference>
<dbReference type="GO" id="GO:0019867">
    <property type="term" value="C:outer membrane"/>
    <property type="evidence" value="ECO:0007669"/>
    <property type="project" value="InterPro"/>
</dbReference>
<organism evidence="3">
    <name type="scientific">Arsenophonus endosymbiont of Trialeurodes vaporariorum</name>
    <dbReference type="NCBI Taxonomy" id="235567"/>
    <lineage>
        <taxon>Bacteria</taxon>
        <taxon>Pseudomonadati</taxon>
        <taxon>Pseudomonadota</taxon>
        <taxon>Gammaproteobacteria</taxon>
        <taxon>Enterobacterales</taxon>
        <taxon>Morganellaceae</taxon>
        <taxon>Arsenophonus</taxon>
    </lineage>
</organism>
<accession>A0A3B0LY59</accession>
<sequence>MRIDQSDYLDFQSLQDSKQSASFLPAESTAMQASIALAEVRAEALEETLEGLSLGLSQVMKKIADSNKKQSALFNGVEKLLQQLDEKQRGFIEQIAKQLLSFKDGEKILQQIPQLGLDKGQLIFLLATLKGMISLALSERSKIKKFLMSLLAEEDIELALIAASQGMTIDTSRLQAYRQLYQHAARGEKGLSHWFKLLQEHKDRRRTIQLLIRALSEPLVSHEQLDMTKLVTTIDDLRRLWLFLAFTEHCAYLSRTLNLANDTFAEISIELLEQGWIYPEALAQLIIKLPLTTLQRLIFLRKWREIMVVMSEACYRDPEQKEHILEVMLQLLEQWNDEYAV</sequence>
<evidence type="ECO:0000313" key="3">
    <source>
        <dbReference type="EMBL" id="SSW94903.1"/>
    </source>
</evidence>
<dbReference type="InterPro" id="IPR015144">
    <property type="entry name" value="T3SS_TyeA"/>
</dbReference>
<evidence type="ECO:0000259" key="1">
    <source>
        <dbReference type="Pfam" id="PF07201"/>
    </source>
</evidence>
<reference evidence="3" key="1">
    <citation type="submission" date="2018-04" db="EMBL/GenBank/DDBJ databases">
        <authorList>
            <person name="Go L.Y."/>
            <person name="Mitchell J.A."/>
        </authorList>
    </citation>
    <scope>NUCLEOTIDE SEQUENCE</scope>
    <source>
        <strain evidence="3">ARTV</strain>
    </source>
</reference>
<dbReference type="InterPro" id="IPR038347">
    <property type="entry name" value="TyeA_sf"/>
</dbReference>
<dbReference type="Gene3D" id="1.20.1280.80">
    <property type="match status" value="1"/>
</dbReference>
<dbReference type="Pfam" id="PF09059">
    <property type="entry name" value="TyeA"/>
    <property type="match status" value="1"/>
</dbReference>
<gene>
    <name evidence="3" type="ORF">ARTV_0558</name>
</gene>